<organism evidence="7">
    <name type="scientific">Deinococcus sp. VB142</name>
    <dbReference type="NCBI Taxonomy" id="3112952"/>
    <lineage>
        <taxon>Bacteria</taxon>
        <taxon>Thermotogati</taxon>
        <taxon>Deinococcota</taxon>
        <taxon>Deinococci</taxon>
        <taxon>Deinococcales</taxon>
        <taxon>Deinococcaceae</taxon>
        <taxon>Deinococcus</taxon>
    </lineage>
</organism>
<dbReference type="Pfam" id="PF03750">
    <property type="entry name" value="Csm2_III-A"/>
    <property type="match status" value="1"/>
</dbReference>
<gene>
    <name evidence="7" type="primary">csm2</name>
    <name evidence="7" type="ORF">WDJ50_17820</name>
</gene>
<name>A0AAU6Q8T7_9DEIO</name>
<sequence length="157" mass="17276">MSWTQDFNAARGNAAALSDIQDFSQLVKLAEAVGKDLNADGVSSRQIRVLLSETTAGVSRIRRGRTLGMGQMPADDARADKQQIALQLDKAAKREAALLNISLIYNAGRDKKGNVSIKQLAELMEKMTAHVNTFEDFKVLRKFSEAVMAYFKFHGGK</sequence>
<evidence type="ECO:0000256" key="6">
    <source>
        <dbReference type="ARBA" id="ARBA00031723"/>
    </source>
</evidence>
<accession>A0AAU6Q8T7</accession>
<proteinExistence type="inferred from homology"/>
<evidence type="ECO:0000256" key="1">
    <source>
        <dbReference type="ARBA" id="ARBA00003640"/>
    </source>
</evidence>
<evidence type="ECO:0000313" key="7">
    <source>
        <dbReference type="EMBL" id="WYF46698.1"/>
    </source>
</evidence>
<evidence type="ECO:0000256" key="2">
    <source>
        <dbReference type="ARBA" id="ARBA00006896"/>
    </source>
</evidence>
<evidence type="ECO:0000256" key="3">
    <source>
        <dbReference type="ARBA" id="ARBA00016118"/>
    </source>
</evidence>
<comment type="function">
    <text evidence="1">This subunit may be involved in monitoring complementarity of crRNA and target RNA.</text>
</comment>
<keyword evidence="7" id="KW-0614">Plasmid</keyword>
<dbReference type="NCBIfam" id="TIGR01870">
    <property type="entry name" value="cas_TM1810_Csm2"/>
    <property type="match status" value="1"/>
</dbReference>
<evidence type="ECO:0000256" key="5">
    <source>
        <dbReference type="ARBA" id="ARBA00023118"/>
    </source>
</evidence>
<evidence type="ECO:0000256" key="4">
    <source>
        <dbReference type="ARBA" id="ARBA00022884"/>
    </source>
</evidence>
<reference evidence="7" key="1">
    <citation type="submission" date="2024-03" db="EMBL/GenBank/DDBJ databases">
        <title>Deinococcus weizhi sp. nov., isolated from human skin.</title>
        <authorList>
            <person name="Wei Z."/>
            <person name="Tian F."/>
            <person name="Yang C."/>
            <person name="Xin L.T."/>
            <person name="Wen Z.J."/>
            <person name="Lan K.C."/>
            <person name="Yu L."/>
            <person name="Zhe W."/>
            <person name="Dan F.D."/>
            <person name="Jun W."/>
            <person name="Rui Z."/>
            <person name="Yong X.J."/>
            <person name="Ting Y."/>
            <person name="Wei X."/>
            <person name="Xu Z.G."/>
            <person name="Xin Z."/>
            <person name="Dong F.G."/>
            <person name="Ni X.M."/>
            <person name="Zheng M.G."/>
            <person name="Chun Y."/>
            <person name="Qian W.X."/>
        </authorList>
    </citation>
    <scope>NUCLEOTIDE SEQUENCE</scope>
    <source>
        <strain evidence="7">VB142</strain>
        <plasmid evidence="7">p1</plasmid>
    </source>
</reference>
<keyword evidence="4" id="KW-0694">RNA-binding</keyword>
<protein>
    <recommendedName>
        <fullName evidence="3">CRISPR system Cms protein Csm2</fullName>
    </recommendedName>
    <alternativeName>
        <fullName evidence="6">CRISPR type III A-associated protein Csm2</fullName>
    </alternativeName>
</protein>
<dbReference type="InterPro" id="IPR010149">
    <property type="entry name" value="CRISPR-assoc_prot_Csm2_III-A"/>
</dbReference>
<dbReference type="EMBL" id="CP149784">
    <property type="protein sequence ID" value="WYF46698.1"/>
    <property type="molecule type" value="Genomic_DNA"/>
</dbReference>
<dbReference type="RefSeq" id="WP_339098190.1">
    <property type="nucleotide sequence ID" value="NZ_CP149784.1"/>
</dbReference>
<dbReference type="GO" id="GO:0003723">
    <property type="term" value="F:RNA binding"/>
    <property type="evidence" value="ECO:0007669"/>
    <property type="project" value="UniProtKB-KW"/>
</dbReference>
<keyword evidence="5" id="KW-0051">Antiviral defense</keyword>
<comment type="similarity">
    <text evidence="2">Belongs to the CRISPR-associated Csm2 family.</text>
</comment>
<geneLocation type="plasmid" evidence="7">
    <name>p1</name>
</geneLocation>
<dbReference type="GO" id="GO:0051607">
    <property type="term" value="P:defense response to virus"/>
    <property type="evidence" value="ECO:0007669"/>
    <property type="project" value="UniProtKB-KW"/>
</dbReference>
<dbReference type="AlphaFoldDB" id="A0AAU6Q8T7"/>